<sequence>MSLEETKAQLIHMLEQYDAKVIALSGKWGTGKSFMWDQIKKSDVAFAKDALYASVFGLSSIDLVKLKLIQSAAKSVDEFPVLTEGVKKTWGAISKMAEGFHKGFAAVNDIGLILAPVILREKLLVLDDIERKHKKLDVDEVLGFIDEMTKQYKCRVLLILNEDKLDKASGELWNTFREKVIDQELKLLTSSDEAFEIAKKTIETPYGEKLCELIRICGINNIRIIQKIIKASNLILGGRADLSPGTLNRALPSIVLLSAIHYRGIDDGPNFDFALDQGGPQDWDEWSKSQGEKSEEEKNRDRWRVLFRKLGISPQADEFELLVVEFLQSGLVESQKLSEAISRFESDAAITSANNDCNSLMSSLFWDYEVPEEQLLRRVNGIAERAHLLGPYVVSNLYDALMNFPGGEPYAQAALKNYIDNFDAASFSGSAPMAPFGGPLHPEIKKLFDGVEREVRRNTSAADVCEYLSEHQGWGDRQSLALRSATTEDFERLLLSLSSAKVRNFLWKMVELCAHKGNYEPHFGSAMDNFARACKRVIKENRQPRLSRIIKTLFKESNISNQLEDEDPVLDTGLD</sequence>
<dbReference type="AlphaFoldDB" id="D8IYW6"/>
<proteinExistence type="predicted"/>
<evidence type="ECO:0000313" key="2">
    <source>
        <dbReference type="Proteomes" id="UP000000329"/>
    </source>
</evidence>
<reference evidence="1 2" key="1">
    <citation type="submission" date="2010-04" db="EMBL/GenBank/DDBJ databases">
        <title>The genome of Herbaspirillum seropedicae SmR1, an endophytic, nitrogen-fixing, plant-growth promoting beta-Proteobacteria.</title>
        <authorList>
            <person name="Pedrosa F.O."/>
            <person name="Monteiro R.A."/>
            <person name="Wassem R."/>
            <person name="Cruz L.M."/>
            <person name="Ayub R.A."/>
            <person name="Colauto N.B."/>
            <person name="Fernandez M.A."/>
            <person name="Fungaro M.H.P."/>
            <person name="Grisard E.C."/>
            <person name="Hungria M."/>
            <person name="Madeira H.M.F."/>
            <person name="Nodari R.O."/>
            <person name="Osaku C.A."/>
            <person name="Petzl-Erler M.L."/>
            <person name="Terenzi H."/>
            <person name="Vieira L.G.E."/>
            <person name="Almeida M.I.M."/>
            <person name="Alves L.R."/>
            <person name="Arantes O.M.N."/>
            <person name="Balsanelli E."/>
            <person name="Barcellos F.G."/>
            <person name="Baura V.A."/>
            <person name="Binde D.R."/>
            <person name="Campo R.J."/>
            <person name="Chubatsu L.S."/>
            <person name="Chueire L.M.O."/>
            <person name="Ciferri R.R."/>
            <person name="Correa L.C."/>
            <person name="da Conceicao Silva J.L."/>
            <person name="Dabul A.N.G."/>
            <person name="Dambros B.P."/>
            <person name="Faoro H."/>
            <person name="Favetti A."/>
            <person name="Friedermann G."/>
            <person name="Furlaneto M.C."/>
            <person name="Gasques L.S."/>
            <person name="Gimenes C.C.T."/>
            <person name="Gioppo N.M.R."/>
            <person name="Glienke-Blanco C."/>
            <person name="Godoy L.P."/>
            <person name="Guerra M.P."/>
            <person name="Karp S."/>
            <person name="Kava-Cordeiro V."/>
            <person name="Margarido V.P."/>
            <person name="Mathioni S.M."/>
            <person name="Menck-Soares M.A."/>
            <person name="Murace N.K."/>
            <person name="Nicolas M.F."/>
            <person name="Oliveira C.E.C."/>
            <person name="Pagnan N.A.B."/>
            <person name="Pamphile J.A."/>
            <person name="Patussi E.V."/>
            <person name="Pereira L.F.P."/>
            <person name="Pereira-Ferrari L."/>
            <person name="Pinto F.G.S."/>
            <person name="Precoma C."/>
            <person name="Prioli A.J."/>
            <person name="Prioli S.M.A.P."/>
            <person name="Raittz R.T."/>
            <person name="Ramos H.J.O."/>
            <person name="Ribeiro E.M.S.F."/>
            <person name="Rigo L.U."/>
            <person name="Rocha C.L.M.S.C."/>
            <person name="Rocha S.N."/>
            <person name="Santos K."/>
            <person name="Satori D."/>
            <person name="Silva A.G."/>
            <person name="Simao R.C.G."/>
            <person name="Soares M.A.M."/>
            <person name="Souza E.M."/>
            <person name="Steffens M.B.R."/>
            <person name="Steindel M."/>
            <person name="Tadra-Sfeir M.Z."/>
            <person name="Takahashi E.K."/>
            <person name="Torres R.A."/>
            <person name="Valle J.S."/>
            <person name="Vernal J.I."/>
            <person name="Vilas-Boas L.A."/>
            <person name="Watanabe M.A.E."/>
            <person name="Weiss V.A."/>
            <person name="Yates M.A."/>
            <person name="Souza E.M."/>
        </authorList>
    </citation>
    <scope>NUCLEOTIDE SEQUENCE [LARGE SCALE GENOMIC DNA]</scope>
    <source>
        <strain evidence="1 2">SmR1</strain>
    </source>
</reference>
<name>D8IYW6_HERSS</name>
<dbReference type="eggNOG" id="COG4928">
    <property type="taxonomic scope" value="Bacteria"/>
</dbReference>
<evidence type="ECO:0000313" key="1">
    <source>
        <dbReference type="EMBL" id="ADJ64301.1"/>
    </source>
</evidence>
<dbReference type="EMBL" id="CP002039">
    <property type="protein sequence ID" value="ADJ64301.1"/>
    <property type="molecule type" value="Genomic_DNA"/>
</dbReference>
<organism evidence="1 2">
    <name type="scientific">Herbaspirillum seropedicae (strain SmR1)</name>
    <dbReference type="NCBI Taxonomy" id="757424"/>
    <lineage>
        <taxon>Bacteria</taxon>
        <taxon>Pseudomonadati</taxon>
        <taxon>Pseudomonadota</taxon>
        <taxon>Betaproteobacteria</taxon>
        <taxon>Burkholderiales</taxon>
        <taxon>Oxalobacteraceae</taxon>
        <taxon>Herbaspirillum</taxon>
    </lineage>
</organism>
<keyword evidence="2" id="KW-1185">Reference proteome</keyword>
<dbReference type="OrthoDB" id="88903at2"/>
<dbReference type="GeneID" id="29392406"/>
<dbReference type="KEGG" id="hse:Hsero_2808"/>
<dbReference type="HOGENOM" id="CLU_032979_0_0_4"/>
<dbReference type="Proteomes" id="UP000000329">
    <property type="component" value="Chromosome"/>
</dbReference>
<evidence type="ECO:0008006" key="3">
    <source>
        <dbReference type="Google" id="ProtNLM"/>
    </source>
</evidence>
<dbReference type="SUPFAM" id="SSF52540">
    <property type="entry name" value="P-loop containing nucleoside triphosphate hydrolases"/>
    <property type="match status" value="1"/>
</dbReference>
<protein>
    <recommendedName>
        <fullName evidence="3">KAP NTPase domain-containing protein</fullName>
    </recommendedName>
</protein>
<accession>D8IYW6</accession>
<dbReference type="RefSeq" id="WP_013234779.1">
    <property type="nucleotide sequence ID" value="NC_014323.1"/>
</dbReference>
<dbReference type="InterPro" id="IPR027417">
    <property type="entry name" value="P-loop_NTPase"/>
</dbReference>
<dbReference type="STRING" id="757424.Hsero_2808"/>
<gene>
    <name evidence="1" type="ordered locus">Hsero_2808</name>
</gene>